<dbReference type="InterPro" id="IPR028098">
    <property type="entry name" value="Glyco_trans_4-like_N"/>
</dbReference>
<evidence type="ECO:0000313" key="3">
    <source>
        <dbReference type="EMBL" id="PIS07293.1"/>
    </source>
</evidence>
<dbReference type="Pfam" id="PF00534">
    <property type="entry name" value="Glycos_transf_1"/>
    <property type="match status" value="1"/>
</dbReference>
<dbReference type="Pfam" id="PF13439">
    <property type="entry name" value="Glyco_transf_4"/>
    <property type="match status" value="1"/>
</dbReference>
<comment type="caution">
    <text evidence="3">The sequence shown here is derived from an EMBL/GenBank/DDBJ whole genome shotgun (WGS) entry which is preliminary data.</text>
</comment>
<dbReference type="SUPFAM" id="SSF53756">
    <property type="entry name" value="UDP-Glycosyltransferase/glycogen phosphorylase"/>
    <property type="match status" value="1"/>
</dbReference>
<protein>
    <submittedName>
        <fullName evidence="3">Glycosyltransferase family 4 protein</fullName>
    </submittedName>
</protein>
<name>A0A2M6R9T7_9BACT</name>
<dbReference type="AlphaFoldDB" id="A0A2M6R9T7"/>
<dbReference type="EMBL" id="PEZX01000002">
    <property type="protein sequence ID" value="PIS07293.1"/>
    <property type="molecule type" value="Genomic_DNA"/>
</dbReference>
<keyword evidence="3" id="KW-0808">Transferase</keyword>
<evidence type="ECO:0000313" key="4">
    <source>
        <dbReference type="Proteomes" id="UP000231162"/>
    </source>
</evidence>
<dbReference type="InterPro" id="IPR050194">
    <property type="entry name" value="Glycosyltransferase_grp1"/>
</dbReference>
<dbReference type="Proteomes" id="UP000231162">
    <property type="component" value="Unassembled WGS sequence"/>
</dbReference>
<feature type="domain" description="Glycosyltransferase subfamily 4-like N-terminal" evidence="2">
    <location>
        <begin position="49"/>
        <end position="225"/>
    </location>
</feature>
<sequence length="425" mass="47852">MITPHPHRAVPGSIPKYIISPSKVCINYATIKVYHMKIIIGSESFSPNISGVAIVTENLAHHFAKAGHQVFVFAPSETYKTYTDTRFKDLSVIRFQSIPNPFRKTFRVAFMAQQEIVREYIKIKPDIVHIQDPTSICSILKKTARRHHVPIVAHNHFNLDYVTSYIKVLKIIHPLIHTLLRKYLTRFYNACDAVICPTQTVLQTLSSWGITTPLYAISNGVDIDRFYSWSNPSNFLLKYHIPRSPCVLYVGRLDIDKQIDVFIRSIPFVLKHTQAHFIIAGDGGENKQLHALARALNIDHAIEWLGWIDNASDDLPILYQIASVFVHPSPIETQSIVTLEAMASGLPIVAARAGALPELVTHGENGYLFEPGDATSCGTFITKILGDSTRMHAMRKHSLEKVSSHQIDKSFDTIQTIYETLCARS</sequence>
<dbReference type="PANTHER" id="PTHR45947:SF3">
    <property type="entry name" value="SULFOQUINOVOSYL TRANSFERASE SQD2"/>
    <property type="match status" value="1"/>
</dbReference>
<dbReference type="InterPro" id="IPR001296">
    <property type="entry name" value="Glyco_trans_1"/>
</dbReference>
<dbReference type="GO" id="GO:0016757">
    <property type="term" value="F:glycosyltransferase activity"/>
    <property type="evidence" value="ECO:0007669"/>
    <property type="project" value="InterPro"/>
</dbReference>
<gene>
    <name evidence="3" type="ORF">COT79_00050</name>
</gene>
<evidence type="ECO:0000259" key="2">
    <source>
        <dbReference type="Pfam" id="PF13439"/>
    </source>
</evidence>
<evidence type="ECO:0000259" key="1">
    <source>
        <dbReference type="Pfam" id="PF00534"/>
    </source>
</evidence>
<reference evidence="4" key="1">
    <citation type="submission" date="2017-09" db="EMBL/GenBank/DDBJ databases">
        <title>Depth-based differentiation of microbial function through sediment-hosted aquifers and enrichment of novel symbionts in the deep terrestrial subsurface.</title>
        <authorList>
            <person name="Probst A.J."/>
            <person name="Ladd B."/>
            <person name="Jarett J.K."/>
            <person name="Geller-Mcgrath D.E."/>
            <person name="Sieber C.M.K."/>
            <person name="Emerson J.B."/>
            <person name="Anantharaman K."/>
            <person name="Thomas B.C."/>
            <person name="Malmstrom R."/>
            <person name="Stieglmeier M."/>
            <person name="Klingl A."/>
            <person name="Woyke T."/>
            <person name="Ryan C.M."/>
            <person name="Banfield J.F."/>
        </authorList>
    </citation>
    <scope>NUCLEOTIDE SEQUENCE [LARGE SCALE GENOMIC DNA]</scope>
</reference>
<feature type="domain" description="Glycosyl transferase family 1" evidence="1">
    <location>
        <begin position="244"/>
        <end position="397"/>
    </location>
</feature>
<organism evidence="3 4">
    <name type="scientific">Candidatus Berkelbacteria bacterium CG10_big_fil_rev_8_21_14_0_10_43_14</name>
    <dbReference type="NCBI Taxonomy" id="1974515"/>
    <lineage>
        <taxon>Bacteria</taxon>
        <taxon>Candidatus Berkelbacteria</taxon>
    </lineage>
</organism>
<proteinExistence type="predicted"/>
<dbReference type="PANTHER" id="PTHR45947">
    <property type="entry name" value="SULFOQUINOVOSYL TRANSFERASE SQD2"/>
    <property type="match status" value="1"/>
</dbReference>
<dbReference type="Gene3D" id="3.40.50.2000">
    <property type="entry name" value="Glycogen Phosphorylase B"/>
    <property type="match status" value="2"/>
</dbReference>
<accession>A0A2M6R9T7</accession>